<comment type="caution">
    <text evidence="13">The sequence shown here is derived from an EMBL/GenBank/DDBJ whole genome shotgun (WGS) entry which is preliminary data.</text>
</comment>
<dbReference type="UniPathway" id="UPA00193"/>
<evidence type="ECO:0000256" key="10">
    <source>
        <dbReference type="ARBA" id="ARBA00034478"/>
    </source>
</evidence>
<comment type="catalytic activity">
    <reaction evidence="11">
        <text>(6S)-5-methyl-5,6,7,8-tetrahydrofolate + NAD(+) = (6R)-5,10-methylene-5,6,7,8-tetrahydrofolate + NADH + H(+)</text>
        <dbReference type="Rhea" id="RHEA:19821"/>
        <dbReference type="ChEBI" id="CHEBI:15378"/>
        <dbReference type="ChEBI" id="CHEBI:15636"/>
        <dbReference type="ChEBI" id="CHEBI:18608"/>
        <dbReference type="ChEBI" id="CHEBI:57540"/>
        <dbReference type="ChEBI" id="CHEBI:57945"/>
        <dbReference type="EC" id="1.5.1.54"/>
    </reaction>
    <physiologicalReaction direction="right-to-left" evidence="11">
        <dbReference type="Rhea" id="RHEA:19823"/>
    </physiologicalReaction>
</comment>
<gene>
    <name evidence="13" type="primary">metF</name>
    <name evidence="13" type="ORF">H8702_01250</name>
</gene>
<dbReference type="OrthoDB" id="9812555at2"/>
<keyword evidence="14" id="KW-1185">Reference proteome</keyword>
<dbReference type="NCBIfam" id="TIGR00676">
    <property type="entry name" value="fadh2"/>
    <property type="match status" value="1"/>
</dbReference>
<name>A0A8J6TYE9_9FIRM</name>
<evidence type="ECO:0000313" key="13">
    <source>
        <dbReference type="EMBL" id="MBC8609747.1"/>
    </source>
</evidence>
<dbReference type="GO" id="GO:0009086">
    <property type="term" value="P:methionine biosynthetic process"/>
    <property type="evidence" value="ECO:0007669"/>
    <property type="project" value="UniProtKB-KW"/>
</dbReference>
<keyword evidence="6 12" id="KW-0274">FAD</keyword>
<dbReference type="GO" id="GO:0106312">
    <property type="term" value="F:methylenetetrahydrofolate reductase (NADH) activity"/>
    <property type="evidence" value="ECO:0007669"/>
    <property type="project" value="UniProtKB-EC"/>
</dbReference>
<evidence type="ECO:0000256" key="5">
    <source>
        <dbReference type="ARBA" id="ARBA00022630"/>
    </source>
</evidence>
<comment type="similarity">
    <text evidence="3 12">Belongs to the methylenetetrahydrofolate reductase family.</text>
</comment>
<dbReference type="SUPFAM" id="SSF51730">
    <property type="entry name" value="FAD-linked oxidoreductase"/>
    <property type="match status" value="1"/>
</dbReference>
<dbReference type="InterPro" id="IPR004620">
    <property type="entry name" value="MTHF_reductase_bac"/>
</dbReference>
<evidence type="ECO:0000256" key="1">
    <source>
        <dbReference type="ARBA" id="ARBA00001974"/>
    </source>
</evidence>
<evidence type="ECO:0000256" key="11">
    <source>
        <dbReference type="ARBA" id="ARBA00048628"/>
    </source>
</evidence>
<dbReference type="Gene3D" id="3.20.20.220">
    <property type="match status" value="1"/>
</dbReference>
<dbReference type="EMBL" id="JACRTL010000001">
    <property type="protein sequence ID" value="MBC8609747.1"/>
    <property type="molecule type" value="Genomic_DNA"/>
</dbReference>
<keyword evidence="7 12" id="KW-0560">Oxidoreductase</keyword>
<dbReference type="Proteomes" id="UP000632659">
    <property type="component" value="Unassembled WGS sequence"/>
</dbReference>
<dbReference type="EC" id="1.5.1.54" evidence="12"/>
<keyword evidence="8" id="KW-0520">NAD</keyword>
<keyword evidence="5 12" id="KW-0285">Flavoprotein</keyword>
<organism evidence="13 14">
    <name type="scientific">Massiliimalia timonensis</name>
    <dbReference type="NCBI Taxonomy" id="1987501"/>
    <lineage>
        <taxon>Bacteria</taxon>
        <taxon>Bacillati</taxon>
        <taxon>Bacillota</taxon>
        <taxon>Clostridia</taxon>
        <taxon>Eubacteriales</taxon>
        <taxon>Oscillospiraceae</taxon>
        <taxon>Massiliimalia</taxon>
    </lineage>
</organism>
<accession>A0A8J6TYE9</accession>
<dbReference type="CDD" id="cd00537">
    <property type="entry name" value="MTHFR"/>
    <property type="match status" value="1"/>
</dbReference>
<dbReference type="RefSeq" id="WP_093988179.1">
    <property type="nucleotide sequence ID" value="NZ_FYDD01000003.1"/>
</dbReference>
<comment type="pathway">
    <text evidence="2 12">One-carbon metabolism; tetrahydrofolate interconversion.</text>
</comment>
<protein>
    <recommendedName>
        <fullName evidence="12">Methylenetetrahydrofolate reductase</fullName>
        <ecNumber evidence="12">1.5.1.54</ecNumber>
    </recommendedName>
</protein>
<dbReference type="GO" id="GO:0035999">
    <property type="term" value="P:tetrahydrofolate interconversion"/>
    <property type="evidence" value="ECO:0007669"/>
    <property type="project" value="UniProtKB-UniPathway"/>
</dbReference>
<evidence type="ECO:0000256" key="9">
    <source>
        <dbReference type="ARBA" id="ARBA00023167"/>
    </source>
</evidence>
<dbReference type="AlphaFoldDB" id="A0A8J6TYE9"/>
<evidence type="ECO:0000313" key="14">
    <source>
        <dbReference type="Proteomes" id="UP000632659"/>
    </source>
</evidence>
<reference evidence="13" key="1">
    <citation type="submission" date="2020-08" db="EMBL/GenBank/DDBJ databases">
        <title>Genome public.</title>
        <authorList>
            <person name="Liu C."/>
            <person name="Sun Q."/>
        </authorList>
    </citation>
    <scope>NUCLEOTIDE SEQUENCE</scope>
    <source>
        <strain evidence="13">NSJ-15</strain>
    </source>
</reference>
<evidence type="ECO:0000256" key="8">
    <source>
        <dbReference type="ARBA" id="ARBA00023027"/>
    </source>
</evidence>
<evidence type="ECO:0000256" key="6">
    <source>
        <dbReference type="ARBA" id="ARBA00022827"/>
    </source>
</evidence>
<dbReference type="InterPro" id="IPR003171">
    <property type="entry name" value="Mehydrof_redctse-like"/>
</dbReference>
<dbReference type="GO" id="GO:0071949">
    <property type="term" value="F:FAD binding"/>
    <property type="evidence" value="ECO:0007669"/>
    <property type="project" value="TreeGrafter"/>
</dbReference>
<keyword evidence="4" id="KW-0028">Amino-acid biosynthesis</keyword>
<evidence type="ECO:0000256" key="7">
    <source>
        <dbReference type="ARBA" id="ARBA00023002"/>
    </source>
</evidence>
<evidence type="ECO:0000256" key="3">
    <source>
        <dbReference type="ARBA" id="ARBA00006743"/>
    </source>
</evidence>
<comment type="cofactor">
    <cofactor evidence="1 12">
        <name>FAD</name>
        <dbReference type="ChEBI" id="CHEBI:57692"/>
    </cofactor>
</comment>
<dbReference type="GO" id="GO:0005829">
    <property type="term" value="C:cytosol"/>
    <property type="evidence" value="ECO:0007669"/>
    <property type="project" value="InterPro"/>
</dbReference>
<dbReference type="Pfam" id="PF02219">
    <property type="entry name" value="MTHFR"/>
    <property type="match status" value="1"/>
</dbReference>
<dbReference type="PANTHER" id="PTHR45754:SF3">
    <property type="entry name" value="METHYLENETETRAHYDROFOLATE REDUCTASE (NADPH)"/>
    <property type="match status" value="1"/>
</dbReference>
<evidence type="ECO:0000256" key="4">
    <source>
        <dbReference type="ARBA" id="ARBA00022605"/>
    </source>
</evidence>
<evidence type="ECO:0000256" key="12">
    <source>
        <dbReference type="RuleBase" id="RU003862"/>
    </source>
</evidence>
<dbReference type="InterPro" id="IPR029041">
    <property type="entry name" value="FAD-linked_oxidoreductase-like"/>
</dbReference>
<proteinExistence type="inferred from homology"/>
<evidence type="ECO:0000256" key="2">
    <source>
        <dbReference type="ARBA" id="ARBA00004777"/>
    </source>
</evidence>
<keyword evidence="9" id="KW-0486">Methionine biosynthesis</keyword>
<comment type="pathway">
    <text evidence="10">Amino-acid biosynthesis; L-methionine biosynthesis via de novo pathway.</text>
</comment>
<dbReference type="PANTHER" id="PTHR45754">
    <property type="entry name" value="METHYLENETETRAHYDROFOLATE REDUCTASE"/>
    <property type="match status" value="1"/>
</dbReference>
<sequence>MNIANLFQSKKIVYSLEVFPPKKTSSVDTIYNTLYGLRGLPADFISVTYGAGGSDTQRSKTCEIASLIKSEYQIEPVSHLTCLNSTKEDIRQTLDSLKANGIQNILALRGDKGPAVTPKNDFTHANELAEFIKAYDPSFNVLGACYPECHCDSETIDQDIENLKLKIEAGASHLITQLFFNNNHFYEFMDKAIQKGITVPISAGIMPIINKSQIERTVSMCGASLPRAFSTMINKYADDPQALKDAGIAYAVNQIIDLISNDVRGIHLYTMNNVETASRITESIENIIKSQNRITKR</sequence>